<dbReference type="Proteomes" id="UP000216207">
    <property type="component" value="Unassembled WGS sequence"/>
</dbReference>
<reference evidence="1 2" key="1">
    <citation type="submission" date="2017-07" db="EMBL/GenBank/DDBJ databases">
        <title>Isolation and whole genome analysis of endospore-forming bacteria from heroin.</title>
        <authorList>
            <person name="Kalinowski J."/>
            <person name="Ahrens B."/>
            <person name="Al-Dilaimi A."/>
            <person name="Winkler A."/>
            <person name="Wibberg D."/>
            <person name="Schleenbecker U."/>
            <person name="Ruckert C."/>
            <person name="Wolfel R."/>
            <person name="Grass G."/>
        </authorList>
    </citation>
    <scope>NUCLEOTIDE SEQUENCE [LARGE SCALE GENOMIC DNA]</scope>
    <source>
        <strain evidence="1 2">7539</strain>
    </source>
</reference>
<evidence type="ECO:0000313" key="1">
    <source>
        <dbReference type="EMBL" id="PAE87385.1"/>
    </source>
</evidence>
<comment type="caution">
    <text evidence="1">The sequence shown here is derived from an EMBL/GenBank/DDBJ whole genome shotgun (WGS) entry which is preliminary data.</text>
</comment>
<dbReference type="InterPro" id="IPR019712">
    <property type="entry name" value="YtpB-like"/>
</dbReference>
<dbReference type="AlphaFoldDB" id="A0A268NWH3"/>
<gene>
    <name evidence="1" type="ORF">CHH72_18170</name>
</gene>
<evidence type="ECO:0000313" key="2">
    <source>
        <dbReference type="Proteomes" id="UP000216207"/>
    </source>
</evidence>
<proteinExistence type="predicted"/>
<accession>A0A268NWH3</accession>
<dbReference type="EMBL" id="NPCC01000034">
    <property type="protein sequence ID" value="PAE87385.1"/>
    <property type="molecule type" value="Genomic_DNA"/>
</dbReference>
<dbReference type="Pfam" id="PF10776">
    <property type="entry name" value="DUF2600"/>
    <property type="match status" value="1"/>
</dbReference>
<organism evidence="1 2">
    <name type="scientific">Shouchella clausii</name>
    <name type="common">Alkalihalobacillus clausii</name>
    <dbReference type="NCBI Taxonomy" id="79880"/>
    <lineage>
        <taxon>Bacteria</taxon>
        <taxon>Bacillati</taxon>
        <taxon>Bacillota</taxon>
        <taxon>Bacilli</taxon>
        <taxon>Bacillales</taxon>
        <taxon>Bacillaceae</taxon>
        <taxon>Shouchella</taxon>
    </lineage>
</organism>
<dbReference type="RefSeq" id="WP_035206050.1">
    <property type="nucleotide sequence ID" value="NZ_CP012475.1"/>
</dbReference>
<protein>
    <submittedName>
        <fullName evidence="1">DUF2600 domain-containing protein</fullName>
    </submittedName>
</protein>
<name>A0A268NWH3_SHOCL</name>
<sequence>MGTVPANPFKIIQLAFKETVPKAHAELQKWHQEALKIDDVDIREQAAWTVNDKTFHCEGGSIFALLAGENKDNHIQFLVAYQTICDYLDTLCDKNDAHDPNDFRSIHQALLDCLTPDKPHGDYYQYRDHFEDNGYLRKLVDACREATATFPGFADMQTHMQEVSQFYIDFQVYKHVEEEKREPLLKDFYERNKHFAPTMRWYEFACGTASTLALYCMAAYAAAPVQTAQGQQIKEAYFPWVQGVHILLDYFIDQEEDRQENEMNFVAYYGDSKEMFERFKYIDEKATEKLQMLPDKKFHLLLKTGLYALYLSDKKVMSHPRLKAEAKQLIKLGGFPASLFYYNRWIFKRKIS</sequence>